<organism evidence="2 4">
    <name type="scientific">Arctia plantaginis</name>
    <name type="common">Wood tiger moth</name>
    <name type="synonym">Phalaena plantaginis</name>
    <dbReference type="NCBI Taxonomy" id="874455"/>
    <lineage>
        <taxon>Eukaryota</taxon>
        <taxon>Metazoa</taxon>
        <taxon>Ecdysozoa</taxon>
        <taxon>Arthropoda</taxon>
        <taxon>Hexapoda</taxon>
        <taxon>Insecta</taxon>
        <taxon>Pterygota</taxon>
        <taxon>Neoptera</taxon>
        <taxon>Endopterygota</taxon>
        <taxon>Lepidoptera</taxon>
        <taxon>Glossata</taxon>
        <taxon>Ditrysia</taxon>
        <taxon>Noctuoidea</taxon>
        <taxon>Erebidae</taxon>
        <taxon>Arctiinae</taxon>
        <taxon>Arctia</taxon>
    </lineage>
</organism>
<dbReference type="Proteomes" id="UP000494106">
    <property type="component" value="Unassembled WGS sequence"/>
</dbReference>
<comment type="caution">
    <text evidence="2">The sequence shown here is derived from an EMBL/GenBank/DDBJ whole genome shotgun (WGS) entry which is preliminary data.</text>
</comment>
<accession>A0A8S0ZF35</accession>
<feature type="signal peptide" evidence="1">
    <location>
        <begin position="1"/>
        <end position="22"/>
    </location>
</feature>
<reference evidence="4 5" key="1">
    <citation type="submission" date="2020-04" db="EMBL/GenBank/DDBJ databases">
        <authorList>
            <person name="Wallbank WR R."/>
            <person name="Pardo Diaz C."/>
            <person name="Kozak K."/>
            <person name="Martin S."/>
            <person name="Jiggins C."/>
            <person name="Moest M."/>
            <person name="Warren A I."/>
            <person name="Byers J.R.P. K."/>
            <person name="Montejo-Kovacevich G."/>
            <person name="Yen C E."/>
        </authorList>
    </citation>
    <scope>NUCLEOTIDE SEQUENCE [LARGE SCALE GENOMIC DNA]</scope>
</reference>
<dbReference type="Gene3D" id="3.15.10.30">
    <property type="entry name" value="Haemolymph juvenile hormone binding protein"/>
    <property type="match status" value="1"/>
</dbReference>
<dbReference type="InterPro" id="IPR010562">
    <property type="entry name" value="Haemolymph_juvenile_hormone-bd"/>
</dbReference>
<evidence type="ECO:0000313" key="4">
    <source>
        <dbReference type="Proteomes" id="UP000494106"/>
    </source>
</evidence>
<dbReference type="EMBL" id="CADEBD010000303">
    <property type="protein sequence ID" value="CAB3237448.1"/>
    <property type="molecule type" value="Genomic_DNA"/>
</dbReference>
<evidence type="ECO:0000256" key="1">
    <source>
        <dbReference type="SAM" id="SignalP"/>
    </source>
</evidence>
<keyword evidence="4" id="KW-1185">Reference proteome</keyword>
<dbReference type="SMART" id="SM00700">
    <property type="entry name" value="JHBP"/>
    <property type="match status" value="1"/>
</dbReference>
<feature type="chain" id="PRO_5036434246" evidence="1">
    <location>
        <begin position="23"/>
        <end position="244"/>
    </location>
</feature>
<protein>
    <submittedName>
        <fullName evidence="2">Uncharacterized protein</fullName>
    </submittedName>
</protein>
<evidence type="ECO:0000313" key="2">
    <source>
        <dbReference type="EMBL" id="CAB3231404.1"/>
    </source>
</evidence>
<keyword evidence="1" id="KW-0732">Signal</keyword>
<dbReference type="InterPro" id="IPR038606">
    <property type="entry name" value="To_sf"/>
</dbReference>
<dbReference type="PANTHER" id="PTHR11008:SF9">
    <property type="entry name" value="PROTEIN TAKEOUT-LIKE PROTEIN"/>
    <property type="match status" value="1"/>
</dbReference>
<dbReference type="OrthoDB" id="7171891at2759"/>
<dbReference type="EMBL" id="CADEBC010000438">
    <property type="protein sequence ID" value="CAB3231404.1"/>
    <property type="molecule type" value="Genomic_DNA"/>
</dbReference>
<name>A0A8S0ZF35_ARCPL</name>
<dbReference type="AlphaFoldDB" id="A0A8S0ZF35"/>
<sequence length="244" mass="26934">MNFLNKLVLIVLLIGLSPTIFGTDALTPSCLEDQVLELLRKWQQGDLLTMPLPSLGTIRLQSYEGQYTGYGIKIAYTTGNMNMTGLRNFKVKELSASTDDLFEASGAISIPSLTLNSDNYNLKGNAYVFYSLKGAGFMNVTFENVSLTFSISLAHNANKKDRGIEIDDIQLNYSVDAIRVNLENCSWPVNKVLNAEAKSINENYRSLLVNAATEGLKKSLNSYLITVPPTALTYAFCNICNKKC</sequence>
<evidence type="ECO:0000313" key="3">
    <source>
        <dbReference type="EMBL" id="CAB3237448.1"/>
    </source>
</evidence>
<dbReference type="Pfam" id="PF06585">
    <property type="entry name" value="JHBP"/>
    <property type="match status" value="1"/>
</dbReference>
<evidence type="ECO:0000313" key="5">
    <source>
        <dbReference type="Proteomes" id="UP000494256"/>
    </source>
</evidence>
<dbReference type="PANTHER" id="PTHR11008">
    <property type="entry name" value="PROTEIN TAKEOUT-LIKE PROTEIN"/>
    <property type="match status" value="1"/>
</dbReference>
<dbReference type="Proteomes" id="UP000494256">
    <property type="component" value="Unassembled WGS sequence"/>
</dbReference>
<gene>
    <name evidence="2" type="ORF">APLA_LOCUS4465</name>
    <name evidence="3" type="ORF">APLA_LOCUS7884</name>
</gene>
<proteinExistence type="predicted"/>